<accession>A0A9I9EMF5</accession>
<dbReference type="AlphaFoldDB" id="A0A9I9EMF5"/>
<dbReference type="EC" id="3.2.1.23" evidence="3"/>
<name>A0A9I9EMF5_CUCME</name>
<evidence type="ECO:0000256" key="3">
    <source>
        <dbReference type="ARBA" id="ARBA00012756"/>
    </source>
</evidence>
<comment type="similarity">
    <text evidence="2">Belongs to the glycosyl hydrolase 35 family.</text>
</comment>
<protein>
    <recommendedName>
        <fullName evidence="3">beta-galactosidase</fullName>
        <ecNumber evidence="3">3.2.1.23</ecNumber>
    </recommendedName>
</protein>
<evidence type="ECO:0000313" key="5">
    <source>
        <dbReference type="EnsemblPlants" id="MELO3C035423.2.1"/>
    </source>
</evidence>
<dbReference type="GO" id="GO:0005975">
    <property type="term" value="P:carbohydrate metabolic process"/>
    <property type="evidence" value="ECO:0007669"/>
    <property type="project" value="InterPro"/>
</dbReference>
<evidence type="ECO:0000259" key="4">
    <source>
        <dbReference type="Pfam" id="PF01301"/>
    </source>
</evidence>
<dbReference type="Gene3D" id="3.20.20.80">
    <property type="entry name" value="Glycosidases"/>
    <property type="match status" value="1"/>
</dbReference>
<dbReference type="GO" id="GO:0004565">
    <property type="term" value="F:beta-galactosidase activity"/>
    <property type="evidence" value="ECO:0007669"/>
    <property type="project" value="UniProtKB-EC"/>
</dbReference>
<dbReference type="Pfam" id="PF01301">
    <property type="entry name" value="Glyco_hydro_35"/>
    <property type="match status" value="1"/>
</dbReference>
<sequence length="66" mass="7591">MRIGSYVCAEWNYGDFSVWLHNMSGIQLRTNNQVYKNEMQTFTTMIVNMCKQVNLFALQGGPIILA</sequence>
<evidence type="ECO:0000256" key="2">
    <source>
        <dbReference type="ARBA" id="ARBA00009809"/>
    </source>
</evidence>
<evidence type="ECO:0000256" key="1">
    <source>
        <dbReference type="ARBA" id="ARBA00001412"/>
    </source>
</evidence>
<reference evidence="5" key="1">
    <citation type="submission" date="2023-03" db="UniProtKB">
        <authorList>
            <consortium name="EnsemblPlants"/>
        </authorList>
    </citation>
    <scope>IDENTIFICATION</scope>
</reference>
<dbReference type="InterPro" id="IPR031330">
    <property type="entry name" value="Gly_Hdrlase_35_cat"/>
</dbReference>
<proteinExistence type="inferred from homology"/>
<dbReference type="InterPro" id="IPR001944">
    <property type="entry name" value="Glycoside_Hdrlase_35"/>
</dbReference>
<dbReference type="Gramene" id="MELO3C035423.2.1">
    <property type="protein sequence ID" value="MELO3C035423.2.1"/>
    <property type="gene ID" value="MELO3C035423.2"/>
</dbReference>
<organism evidence="5">
    <name type="scientific">Cucumis melo</name>
    <name type="common">Muskmelon</name>
    <dbReference type="NCBI Taxonomy" id="3656"/>
    <lineage>
        <taxon>Eukaryota</taxon>
        <taxon>Viridiplantae</taxon>
        <taxon>Streptophyta</taxon>
        <taxon>Embryophyta</taxon>
        <taxon>Tracheophyta</taxon>
        <taxon>Spermatophyta</taxon>
        <taxon>Magnoliopsida</taxon>
        <taxon>eudicotyledons</taxon>
        <taxon>Gunneridae</taxon>
        <taxon>Pentapetalae</taxon>
        <taxon>rosids</taxon>
        <taxon>fabids</taxon>
        <taxon>Cucurbitales</taxon>
        <taxon>Cucurbitaceae</taxon>
        <taxon>Benincaseae</taxon>
        <taxon>Cucumis</taxon>
    </lineage>
</organism>
<dbReference type="EnsemblPlants" id="MELO3C035423.2.1">
    <property type="protein sequence ID" value="MELO3C035423.2.1"/>
    <property type="gene ID" value="MELO3C035423.2"/>
</dbReference>
<dbReference type="InterPro" id="IPR017853">
    <property type="entry name" value="GH"/>
</dbReference>
<dbReference type="SUPFAM" id="SSF51445">
    <property type="entry name" value="(Trans)glycosidases"/>
    <property type="match status" value="1"/>
</dbReference>
<comment type="catalytic activity">
    <reaction evidence="1">
        <text>Hydrolysis of terminal non-reducing beta-D-galactose residues in beta-D-galactosides.</text>
        <dbReference type="EC" id="3.2.1.23"/>
    </reaction>
</comment>
<dbReference type="PRINTS" id="PR00742">
    <property type="entry name" value="GLHYDRLASE35"/>
</dbReference>
<feature type="domain" description="Glycoside hydrolase 35 catalytic" evidence="4">
    <location>
        <begin position="1"/>
        <end position="65"/>
    </location>
</feature>
<dbReference type="PANTHER" id="PTHR23421">
    <property type="entry name" value="BETA-GALACTOSIDASE RELATED"/>
    <property type="match status" value="1"/>
</dbReference>